<keyword evidence="1 2" id="KW-0732">Signal</keyword>
<dbReference type="AlphaFoldDB" id="A0A0A2MIB1"/>
<keyword evidence="5" id="KW-1185">Reference proteome</keyword>
<name>A0A0A2MIB1_9FLAO</name>
<evidence type="ECO:0000259" key="3">
    <source>
        <dbReference type="Pfam" id="PF18962"/>
    </source>
</evidence>
<dbReference type="NCBIfam" id="TIGR04183">
    <property type="entry name" value="Por_Secre_tail"/>
    <property type="match status" value="1"/>
</dbReference>
<proteinExistence type="predicted"/>
<accession>A0A0A2MIB1</accession>
<gene>
    <name evidence="4" type="ORF">Q766_13055</name>
</gene>
<dbReference type="OrthoDB" id="9805017at2"/>
<dbReference type="InterPro" id="IPR026444">
    <property type="entry name" value="Secre_tail"/>
</dbReference>
<feature type="chain" id="PRO_5001991467" description="Secretion system C-terminal sorting domain-containing protein" evidence="2">
    <location>
        <begin position="19"/>
        <end position="483"/>
    </location>
</feature>
<evidence type="ECO:0000256" key="2">
    <source>
        <dbReference type="SAM" id="SignalP"/>
    </source>
</evidence>
<dbReference type="STRING" id="1121898.GCA_000422725_01298"/>
<comment type="caution">
    <text evidence="4">The sequence shown here is derived from an EMBL/GenBank/DDBJ whole genome shotgun (WGS) entry which is preliminary data.</text>
</comment>
<protein>
    <recommendedName>
        <fullName evidence="3">Secretion system C-terminal sorting domain-containing protein</fullName>
    </recommendedName>
</protein>
<reference evidence="4 5" key="1">
    <citation type="submission" date="2013-09" db="EMBL/GenBank/DDBJ databases">
        <authorList>
            <person name="Zeng Z."/>
            <person name="Chen C."/>
        </authorList>
    </citation>
    <scope>NUCLEOTIDE SEQUENCE [LARGE SCALE GENOMIC DNA]</scope>
    <source>
        <strain evidence="4 5">WB 4.1-42</strain>
    </source>
</reference>
<organism evidence="4 5">
    <name type="scientific">Flavobacterium subsaxonicum WB 4.1-42 = DSM 21790</name>
    <dbReference type="NCBI Taxonomy" id="1121898"/>
    <lineage>
        <taxon>Bacteria</taxon>
        <taxon>Pseudomonadati</taxon>
        <taxon>Bacteroidota</taxon>
        <taxon>Flavobacteriia</taxon>
        <taxon>Flavobacteriales</taxon>
        <taxon>Flavobacteriaceae</taxon>
        <taxon>Flavobacterium</taxon>
    </lineage>
</organism>
<dbReference type="Pfam" id="PF18962">
    <property type="entry name" value="Por_Secre_tail"/>
    <property type="match status" value="1"/>
</dbReference>
<dbReference type="EMBL" id="JRLY01000010">
    <property type="protein sequence ID" value="KGO92387.1"/>
    <property type="molecule type" value="Genomic_DNA"/>
</dbReference>
<feature type="signal peptide" evidence="2">
    <location>
        <begin position="1"/>
        <end position="18"/>
    </location>
</feature>
<evidence type="ECO:0000313" key="5">
    <source>
        <dbReference type="Proteomes" id="UP000030111"/>
    </source>
</evidence>
<evidence type="ECO:0000256" key="1">
    <source>
        <dbReference type="ARBA" id="ARBA00022729"/>
    </source>
</evidence>
<sequence>MRKITIFFALLFNVFVYAQSFSLDPTFSDNGVKINSDISYTPKDVLLINNNYYFISYNKVAKVSYGGTLDTNFGNDGFITLENGGNTFEIKGFKNIGDYLYVFGQATNTSGNKNIFFCKIDMDGSFDSSFGTNGFAIIDFNESEVLNDFTTDASGNLFCIGQNGSATIYFKIMPSGSLLTTFDALGYKIAAISSGKKIFSYGLNFLIVGTNFDELAISQIDPSGNLVTTYGTNGIVTSPLITNFVSQVVQAELIGTNLYVNSFHSWSFNAQESRLQKFDINTGSVLSTFTNNYKTYFQIKNNSIYITGADRCDIGTCTRDYKLTKQSLNGNSEPQNTINYSYNFPALLWSDDVSGTVFVDDNGKISLAGTGKKSYFIEGQPVYEWGFAMIRLVEGPLSLNDVSTKTASVYPNPFNDFVTVESGSQIKDIQVMDVSGRVISNPNFTTEGETARVNLETLQQNGMYLMQVTTTDDKTFTKKIIKQ</sequence>
<evidence type="ECO:0000313" key="4">
    <source>
        <dbReference type="EMBL" id="KGO92387.1"/>
    </source>
</evidence>
<dbReference type="Proteomes" id="UP000030111">
    <property type="component" value="Unassembled WGS sequence"/>
</dbReference>
<feature type="domain" description="Secretion system C-terminal sorting" evidence="3">
    <location>
        <begin position="409"/>
        <end position="481"/>
    </location>
</feature>
<dbReference type="RefSeq" id="WP_026990191.1">
    <property type="nucleotide sequence ID" value="NZ_AUGP01000017.1"/>
</dbReference>